<organism evidence="2 3">
    <name type="scientific">[Emmonsia] crescens</name>
    <dbReference type="NCBI Taxonomy" id="73230"/>
    <lineage>
        <taxon>Eukaryota</taxon>
        <taxon>Fungi</taxon>
        <taxon>Dikarya</taxon>
        <taxon>Ascomycota</taxon>
        <taxon>Pezizomycotina</taxon>
        <taxon>Eurotiomycetes</taxon>
        <taxon>Eurotiomycetidae</taxon>
        <taxon>Onygenales</taxon>
        <taxon>Ajellomycetaceae</taxon>
        <taxon>Emergomyces</taxon>
    </lineage>
</organism>
<feature type="compositionally biased region" description="Acidic residues" evidence="1">
    <location>
        <begin position="118"/>
        <end position="132"/>
    </location>
</feature>
<evidence type="ECO:0000256" key="1">
    <source>
        <dbReference type="SAM" id="MobiDB-lite"/>
    </source>
</evidence>
<evidence type="ECO:0000313" key="3">
    <source>
        <dbReference type="Proteomes" id="UP000226031"/>
    </source>
</evidence>
<reference evidence="2 3" key="1">
    <citation type="submission" date="2017-10" db="EMBL/GenBank/DDBJ databases">
        <title>Comparative genomics in systemic dimorphic fungi from Ajellomycetaceae.</title>
        <authorList>
            <person name="Munoz J.F."/>
            <person name="Mcewen J.G."/>
            <person name="Clay O.K."/>
            <person name="Cuomo C.A."/>
        </authorList>
    </citation>
    <scope>NUCLEOTIDE SEQUENCE [LARGE SCALE GENOMIC DNA]</scope>
    <source>
        <strain evidence="2 3">UAMH4076</strain>
    </source>
</reference>
<dbReference type="AlphaFoldDB" id="A0A2B7Z8G4"/>
<dbReference type="EMBL" id="PDND01000254">
    <property type="protein sequence ID" value="PGH29302.1"/>
    <property type="molecule type" value="Genomic_DNA"/>
</dbReference>
<accession>A0A2B7Z8G4</accession>
<keyword evidence="3" id="KW-1185">Reference proteome</keyword>
<evidence type="ECO:0000313" key="2">
    <source>
        <dbReference type="EMBL" id="PGH29302.1"/>
    </source>
</evidence>
<name>A0A2B7Z8G4_9EURO</name>
<feature type="compositionally biased region" description="Basic and acidic residues" evidence="1">
    <location>
        <begin position="107"/>
        <end position="117"/>
    </location>
</feature>
<gene>
    <name evidence="2" type="ORF">GX50_07940</name>
</gene>
<sequence length="184" mass="20460">MPKRAYRGRRPAQCANSRQQNSAFVKGTARLGGIWGLFRCFNGCPIRPNTDAVYQLVTQLALLHVAKTEHTVNGKLGLMQLMLASRGQEEKRSKYAFDDWVDVDDGRDRSVADSGNREEEEEEEEDEEEDEEAFICDPVVKFGMSRVRDGEVRCRAGSMGEAPNVTGATVEAVVRIGEEAMEAS</sequence>
<proteinExistence type="predicted"/>
<comment type="caution">
    <text evidence="2">The sequence shown here is derived from an EMBL/GenBank/DDBJ whole genome shotgun (WGS) entry which is preliminary data.</text>
</comment>
<feature type="region of interest" description="Disordered" evidence="1">
    <location>
        <begin position="107"/>
        <end position="132"/>
    </location>
</feature>
<protein>
    <submittedName>
        <fullName evidence="2">Uncharacterized protein</fullName>
    </submittedName>
</protein>
<dbReference type="Proteomes" id="UP000226031">
    <property type="component" value="Unassembled WGS sequence"/>
</dbReference>